<comment type="catalytic activity">
    <reaction evidence="1 10">
        <text>(2R,3S)-3-isopropylmalate = (2S)-2-isopropylmalate</text>
        <dbReference type="Rhea" id="RHEA:32287"/>
        <dbReference type="ChEBI" id="CHEBI:1178"/>
        <dbReference type="ChEBI" id="CHEBI:35121"/>
        <dbReference type="EC" id="4.2.1.33"/>
    </reaction>
</comment>
<dbReference type="InterPro" id="IPR015928">
    <property type="entry name" value="Aconitase/3IPM_dehydase_swvl"/>
</dbReference>
<gene>
    <name evidence="10 12" type="primary">leuD</name>
    <name evidence="12" type="ORF">QWJ38_08430</name>
</gene>
<comment type="subunit">
    <text evidence="5 10">Heterodimer of LeuC and LeuD.</text>
</comment>
<dbReference type="Pfam" id="PF00694">
    <property type="entry name" value="Aconitase_C"/>
    <property type="match status" value="1"/>
</dbReference>
<dbReference type="EMBL" id="JAUHHC010000002">
    <property type="protein sequence ID" value="MDN3920299.1"/>
    <property type="molecule type" value="Genomic_DNA"/>
</dbReference>
<evidence type="ECO:0000256" key="3">
    <source>
        <dbReference type="ARBA" id="ARBA00004729"/>
    </source>
</evidence>
<dbReference type="PANTHER" id="PTHR43345">
    <property type="entry name" value="3-ISOPROPYLMALATE DEHYDRATASE SMALL SUBUNIT 2-RELATED-RELATED"/>
    <property type="match status" value="1"/>
</dbReference>
<dbReference type="SUPFAM" id="SSF52016">
    <property type="entry name" value="LeuD/IlvD-like"/>
    <property type="match status" value="1"/>
</dbReference>
<evidence type="ECO:0000259" key="11">
    <source>
        <dbReference type="Pfam" id="PF00694"/>
    </source>
</evidence>
<accession>A0ABT8DTS0</accession>
<comment type="function">
    <text evidence="2 10">Catalyzes the isomerization between 2-isopropylmalate and 3-isopropylmalate, via the formation of 2-isopropylmaleate.</text>
</comment>
<dbReference type="InterPro" id="IPR000573">
    <property type="entry name" value="AconitaseA/IPMdHydase_ssu_swvl"/>
</dbReference>
<name>A0ABT8DTS0_9BURK</name>
<keyword evidence="6 10" id="KW-0432">Leucine biosynthesis</keyword>
<comment type="pathway">
    <text evidence="3 10">Amino-acid biosynthesis; L-leucine biosynthesis; L-leucine from 3-methyl-2-oxobutanoate: step 2/4.</text>
</comment>
<dbReference type="Proteomes" id="UP001228044">
    <property type="component" value="Unassembled WGS sequence"/>
</dbReference>
<evidence type="ECO:0000256" key="10">
    <source>
        <dbReference type="HAMAP-Rule" id="MF_01031"/>
    </source>
</evidence>
<feature type="domain" description="Aconitase A/isopropylmalate dehydratase small subunit swivel" evidence="11">
    <location>
        <begin position="3"/>
        <end position="125"/>
    </location>
</feature>
<reference evidence="12 13" key="1">
    <citation type="submission" date="2023-06" db="EMBL/GenBank/DDBJ databases">
        <title>Pelomonas sp. PFR6 16S ribosomal RNA gene Genome sequencing and assembly.</title>
        <authorList>
            <person name="Woo H."/>
        </authorList>
    </citation>
    <scope>NUCLEOTIDE SEQUENCE [LARGE SCALE GENOMIC DNA]</scope>
    <source>
        <strain evidence="12 13">PFR6</strain>
    </source>
</reference>
<dbReference type="InterPro" id="IPR004431">
    <property type="entry name" value="3-IsopropMal_deHydase_ssu"/>
</dbReference>
<dbReference type="PANTHER" id="PTHR43345:SF5">
    <property type="entry name" value="3-ISOPROPYLMALATE DEHYDRATASE SMALL SUBUNIT"/>
    <property type="match status" value="1"/>
</dbReference>
<evidence type="ECO:0000313" key="13">
    <source>
        <dbReference type="Proteomes" id="UP001228044"/>
    </source>
</evidence>
<dbReference type="HAMAP" id="MF_01031">
    <property type="entry name" value="LeuD_type1"/>
    <property type="match status" value="1"/>
</dbReference>
<dbReference type="InterPro" id="IPR050075">
    <property type="entry name" value="LeuD"/>
</dbReference>
<dbReference type="NCBIfam" id="NF002458">
    <property type="entry name" value="PRK01641.1"/>
    <property type="match status" value="1"/>
</dbReference>
<comment type="caution">
    <text evidence="12">The sequence shown here is derived from an EMBL/GenBank/DDBJ whole genome shotgun (WGS) entry which is preliminary data.</text>
</comment>
<keyword evidence="8 10" id="KW-0456">Lyase</keyword>
<dbReference type="EC" id="4.2.1.33" evidence="10"/>
<evidence type="ECO:0000256" key="2">
    <source>
        <dbReference type="ARBA" id="ARBA00002695"/>
    </source>
</evidence>
<sequence length="208" mass="22828">MTRRFTAHTGVVAVLQRDNVDTDAIIPSREMKQVGKTGLADGLFANWRYTDVASRQPNPEFVLNRANQAGTTILLAGHNFGCGSSREHAVWALSEWGIKVIIAPSFGAIFFENCVRNGVLPLALEAAAVAQIASAVSADPQSRTVSVDLERLQITAPDGTMRPFVLDSEYREQLLSGLDQIDRTSAKYAAQIQAFEDHHRSGEPWMFL</sequence>
<dbReference type="GO" id="GO:0003861">
    <property type="term" value="F:3-isopropylmalate dehydratase activity"/>
    <property type="evidence" value="ECO:0007669"/>
    <property type="project" value="UniProtKB-EC"/>
</dbReference>
<dbReference type="InterPro" id="IPR033940">
    <property type="entry name" value="IPMI_Swivel"/>
</dbReference>
<evidence type="ECO:0000256" key="6">
    <source>
        <dbReference type="ARBA" id="ARBA00022430"/>
    </source>
</evidence>
<keyword evidence="7 10" id="KW-0028">Amino-acid biosynthesis</keyword>
<protein>
    <recommendedName>
        <fullName evidence="10">3-isopropylmalate dehydratase small subunit</fullName>
        <ecNumber evidence="10">4.2.1.33</ecNumber>
    </recommendedName>
    <alternativeName>
        <fullName evidence="10">Alpha-IPM isomerase</fullName>
        <shortName evidence="10">IPMI</shortName>
    </alternativeName>
    <alternativeName>
        <fullName evidence="10">Isopropylmalate isomerase</fullName>
    </alternativeName>
</protein>
<keyword evidence="9 10" id="KW-0100">Branched-chain amino acid biosynthesis</keyword>
<keyword evidence="13" id="KW-1185">Reference proteome</keyword>
<organism evidence="12 13">
    <name type="scientific">Roseateles violae</name>
    <dbReference type="NCBI Taxonomy" id="3058042"/>
    <lineage>
        <taxon>Bacteria</taxon>
        <taxon>Pseudomonadati</taxon>
        <taxon>Pseudomonadota</taxon>
        <taxon>Betaproteobacteria</taxon>
        <taxon>Burkholderiales</taxon>
        <taxon>Sphaerotilaceae</taxon>
        <taxon>Roseateles</taxon>
    </lineage>
</organism>
<evidence type="ECO:0000256" key="8">
    <source>
        <dbReference type="ARBA" id="ARBA00023239"/>
    </source>
</evidence>
<evidence type="ECO:0000256" key="5">
    <source>
        <dbReference type="ARBA" id="ARBA00011271"/>
    </source>
</evidence>
<dbReference type="CDD" id="cd01577">
    <property type="entry name" value="IPMI_Swivel"/>
    <property type="match status" value="1"/>
</dbReference>
<comment type="similarity">
    <text evidence="4 10">Belongs to the LeuD family. LeuD type 1 subfamily.</text>
</comment>
<evidence type="ECO:0000256" key="1">
    <source>
        <dbReference type="ARBA" id="ARBA00000491"/>
    </source>
</evidence>
<evidence type="ECO:0000313" key="12">
    <source>
        <dbReference type="EMBL" id="MDN3920299.1"/>
    </source>
</evidence>
<dbReference type="NCBIfam" id="TIGR00171">
    <property type="entry name" value="leuD"/>
    <property type="match status" value="1"/>
</dbReference>
<evidence type="ECO:0000256" key="4">
    <source>
        <dbReference type="ARBA" id="ARBA00009845"/>
    </source>
</evidence>
<dbReference type="Gene3D" id="3.20.19.10">
    <property type="entry name" value="Aconitase, domain 4"/>
    <property type="match status" value="1"/>
</dbReference>
<proteinExistence type="inferred from homology"/>
<dbReference type="RefSeq" id="WP_290358604.1">
    <property type="nucleotide sequence ID" value="NZ_JAUHHC010000002.1"/>
</dbReference>
<evidence type="ECO:0000256" key="9">
    <source>
        <dbReference type="ARBA" id="ARBA00023304"/>
    </source>
</evidence>
<evidence type="ECO:0000256" key="7">
    <source>
        <dbReference type="ARBA" id="ARBA00022605"/>
    </source>
</evidence>